<evidence type="ECO:0000313" key="1">
    <source>
        <dbReference type="EMBL" id="EOA29200.1"/>
    </source>
</evidence>
<keyword evidence="2" id="KW-1185">Reference proteome</keyword>
<dbReference type="PANTHER" id="PTHR38365">
    <property type="entry name" value="C2 DOMAIN-CONTAINING PROTEIN-RELATED"/>
    <property type="match status" value="1"/>
</dbReference>
<accession>R0HUV7</accession>
<name>R0HUV7_9BRAS</name>
<dbReference type="eggNOG" id="ENOG502S88M">
    <property type="taxonomic scope" value="Eukaryota"/>
</dbReference>
<dbReference type="PANTHER" id="PTHR38365:SF1">
    <property type="entry name" value="C2 DOMAIN-CONTAINING PROTEIN"/>
    <property type="match status" value="1"/>
</dbReference>
<reference evidence="2" key="1">
    <citation type="journal article" date="2013" name="Nat. Genet.">
        <title>The Capsella rubella genome and the genomic consequences of rapid mating system evolution.</title>
        <authorList>
            <person name="Slotte T."/>
            <person name="Hazzouri K.M."/>
            <person name="Agren J.A."/>
            <person name="Koenig D."/>
            <person name="Maumus F."/>
            <person name="Guo Y.L."/>
            <person name="Steige K."/>
            <person name="Platts A.E."/>
            <person name="Escobar J.S."/>
            <person name="Newman L.K."/>
            <person name="Wang W."/>
            <person name="Mandakova T."/>
            <person name="Vello E."/>
            <person name="Smith L.M."/>
            <person name="Henz S.R."/>
            <person name="Steffen J."/>
            <person name="Takuno S."/>
            <person name="Brandvain Y."/>
            <person name="Coop G."/>
            <person name="Andolfatto P."/>
            <person name="Hu T.T."/>
            <person name="Blanchette M."/>
            <person name="Clark R.M."/>
            <person name="Quesneville H."/>
            <person name="Nordborg M."/>
            <person name="Gaut B.S."/>
            <person name="Lysak M.A."/>
            <person name="Jenkins J."/>
            <person name="Grimwood J."/>
            <person name="Chapman J."/>
            <person name="Prochnik S."/>
            <person name="Shu S."/>
            <person name="Rokhsar D."/>
            <person name="Schmutz J."/>
            <person name="Weigel D."/>
            <person name="Wright S.I."/>
        </authorList>
    </citation>
    <scope>NUCLEOTIDE SEQUENCE [LARGE SCALE GENOMIC DNA]</scope>
    <source>
        <strain evidence="2">cv. Monte Gargano</strain>
    </source>
</reference>
<organism evidence="1 2">
    <name type="scientific">Capsella rubella</name>
    <dbReference type="NCBI Taxonomy" id="81985"/>
    <lineage>
        <taxon>Eukaryota</taxon>
        <taxon>Viridiplantae</taxon>
        <taxon>Streptophyta</taxon>
        <taxon>Embryophyta</taxon>
        <taxon>Tracheophyta</taxon>
        <taxon>Spermatophyta</taxon>
        <taxon>Magnoliopsida</taxon>
        <taxon>eudicotyledons</taxon>
        <taxon>Gunneridae</taxon>
        <taxon>Pentapetalae</taxon>
        <taxon>rosids</taxon>
        <taxon>malvids</taxon>
        <taxon>Brassicales</taxon>
        <taxon>Brassicaceae</taxon>
        <taxon>Camelineae</taxon>
        <taxon>Capsella</taxon>
    </lineage>
</organism>
<protein>
    <recommendedName>
        <fullName evidence="3">C2 domain-containing protein</fullName>
    </recommendedName>
</protein>
<gene>
    <name evidence="1" type="ORF">CARUB_v10025474mg</name>
</gene>
<dbReference type="Proteomes" id="UP000029121">
    <property type="component" value="Unassembled WGS sequence"/>
</dbReference>
<dbReference type="KEGG" id="crb:17887804"/>
<evidence type="ECO:0008006" key="3">
    <source>
        <dbReference type="Google" id="ProtNLM"/>
    </source>
</evidence>
<dbReference type="OrthoDB" id="1039460at2759"/>
<dbReference type="EMBL" id="KB870808">
    <property type="protein sequence ID" value="EOA29200.1"/>
    <property type="molecule type" value="Genomic_DNA"/>
</dbReference>
<sequence length="156" mass="18012">MTNTARHKRKRLIRQGKRKIDDHIETKLIVKIFRAFTTDDKNLLQHPNYYKVIAWTDPMDPYSTQVWVPKGNYWNYDTELVIPLDFPAKYLYIELLRKNSCRDPATSQGAVVIGRAKVRLPTDGKFFGAARLIDLNSDLCVVDTGTLALSLELRDD</sequence>
<evidence type="ECO:0000313" key="2">
    <source>
        <dbReference type="Proteomes" id="UP000029121"/>
    </source>
</evidence>
<proteinExistence type="predicted"/>
<dbReference type="AlphaFoldDB" id="R0HUV7"/>